<feature type="non-terminal residue" evidence="1">
    <location>
        <position position="1"/>
    </location>
</feature>
<organism evidence="1 2">
    <name type="scientific">Kipferlia bialata</name>
    <dbReference type="NCBI Taxonomy" id="797122"/>
    <lineage>
        <taxon>Eukaryota</taxon>
        <taxon>Metamonada</taxon>
        <taxon>Carpediemonas-like organisms</taxon>
        <taxon>Kipferlia</taxon>
    </lineage>
</organism>
<protein>
    <submittedName>
        <fullName evidence="1">Uncharacterized protein</fullName>
    </submittedName>
</protein>
<reference evidence="1 2" key="1">
    <citation type="journal article" date="2018" name="PLoS ONE">
        <title>The draft genome of Kipferlia bialata reveals reductive genome evolution in fornicate parasites.</title>
        <authorList>
            <person name="Tanifuji G."/>
            <person name="Takabayashi S."/>
            <person name="Kume K."/>
            <person name="Takagi M."/>
            <person name="Nakayama T."/>
            <person name="Kamikawa R."/>
            <person name="Inagaki Y."/>
            <person name="Hashimoto T."/>
        </authorList>
    </citation>
    <scope>NUCLEOTIDE SEQUENCE [LARGE SCALE GENOMIC DNA]</scope>
    <source>
        <strain evidence="1">NY0173</strain>
    </source>
</reference>
<name>A0A9K3GLA1_9EUKA</name>
<dbReference type="AlphaFoldDB" id="A0A9K3GLA1"/>
<accession>A0A9K3GLA1</accession>
<dbReference type="Proteomes" id="UP000265618">
    <property type="component" value="Unassembled WGS sequence"/>
</dbReference>
<evidence type="ECO:0000313" key="2">
    <source>
        <dbReference type="Proteomes" id="UP000265618"/>
    </source>
</evidence>
<keyword evidence="2" id="KW-1185">Reference proteome</keyword>
<proteinExistence type="predicted"/>
<gene>
    <name evidence="1" type="ORF">KIPB_010056</name>
</gene>
<comment type="caution">
    <text evidence="1">The sequence shown here is derived from an EMBL/GenBank/DDBJ whole genome shotgun (WGS) entry which is preliminary data.</text>
</comment>
<sequence>MESYSRNYKKLRPGEGLKIPSAASFRYLYQSKTCVSAFQSTLARPV</sequence>
<dbReference type="EMBL" id="BDIP01003607">
    <property type="protein sequence ID" value="GIQ87914.1"/>
    <property type="molecule type" value="Genomic_DNA"/>
</dbReference>
<evidence type="ECO:0000313" key="1">
    <source>
        <dbReference type="EMBL" id="GIQ87914.1"/>
    </source>
</evidence>